<reference evidence="5 6" key="1">
    <citation type="submission" date="2024-08" db="EMBL/GenBank/DDBJ databases">
        <title>Gnathostoma spinigerum genome.</title>
        <authorList>
            <person name="Gonzalez-Bertolin B."/>
            <person name="Monzon S."/>
            <person name="Zaballos A."/>
            <person name="Jimenez P."/>
            <person name="Dekumyoy P."/>
            <person name="Varona S."/>
            <person name="Cuesta I."/>
            <person name="Sumanam S."/>
            <person name="Adisakwattana P."/>
            <person name="Gasser R.B."/>
            <person name="Hernandez-Gonzalez A."/>
            <person name="Young N.D."/>
            <person name="Perteguer M.J."/>
        </authorList>
    </citation>
    <scope>NUCLEOTIDE SEQUENCE [LARGE SCALE GENOMIC DNA]</scope>
    <source>
        <strain evidence="5">AL3</strain>
        <tissue evidence="5">Liver</tissue>
    </source>
</reference>
<dbReference type="Proteomes" id="UP001608902">
    <property type="component" value="Unassembled WGS sequence"/>
</dbReference>
<feature type="domain" description="Rab-GAP TBC" evidence="4">
    <location>
        <begin position="51"/>
        <end position="339"/>
    </location>
</feature>
<feature type="coiled-coil region" evidence="2">
    <location>
        <begin position="490"/>
        <end position="548"/>
    </location>
</feature>
<dbReference type="PANTHER" id="PTHR22957">
    <property type="entry name" value="TBC1 DOMAIN FAMILY MEMBER GTPASE-ACTIVATING PROTEIN"/>
    <property type="match status" value="1"/>
</dbReference>
<organism evidence="5 6">
    <name type="scientific">Gnathostoma spinigerum</name>
    <dbReference type="NCBI Taxonomy" id="75299"/>
    <lineage>
        <taxon>Eukaryota</taxon>
        <taxon>Metazoa</taxon>
        <taxon>Ecdysozoa</taxon>
        <taxon>Nematoda</taxon>
        <taxon>Chromadorea</taxon>
        <taxon>Rhabditida</taxon>
        <taxon>Spirurina</taxon>
        <taxon>Gnathostomatomorpha</taxon>
        <taxon>Gnathostomatoidea</taxon>
        <taxon>Gnathostomatidae</taxon>
        <taxon>Gnathostoma</taxon>
    </lineage>
</organism>
<dbReference type="Gene3D" id="1.10.472.80">
    <property type="entry name" value="Ypt/Rab-GAP domain of gyp1p, domain 3"/>
    <property type="match status" value="1"/>
</dbReference>
<dbReference type="EMBL" id="JBGFUD010002202">
    <property type="protein sequence ID" value="MFH4977310.1"/>
    <property type="molecule type" value="Genomic_DNA"/>
</dbReference>
<protein>
    <recommendedName>
        <fullName evidence="4">Rab-GAP TBC domain-containing protein</fullName>
    </recommendedName>
</protein>
<dbReference type="InterPro" id="IPR035969">
    <property type="entry name" value="Rab-GAP_TBC_sf"/>
</dbReference>
<dbReference type="Pfam" id="PF00566">
    <property type="entry name" value="RabGAP-TBC"/>
    <property type="match status" value="1"/>
</dbReference>
<dbReference type="SUPFAM" id="SSF47923">
    <property type="entry name" value="Ypt/Rab-GAP domain of gyp1p"/>
    <property type="match status" value="2"/>
</dbReference>
<keyword evidence="1" id="KW-0343">GTPase activation</keyword>
<dbReference type="Gene3D" id="1.10.8.270">
    <property type="entry name" value="putative rabgap domain of human tbc1 domain family member 14 like domains"/>
    <property type="match status" value="1"/>
</dbReference>
<dbReference type="AlphaFoldDB" id="A0ABD6EM05"/>
<dbReference type="InterPro" id="IPR000195">
    <property type="entry name" value="Rab-GAP-TBC_dom"/>
</dbReference>
<accession>A0ABD6EM05</accession>
<dbReference type="FunFam" id="1.10.472.80:FF:000038">
    <property type="entry name" value="TBC1 domain family member 5"/>
    <property type="match status" value="1"/>
</dbReference>
<keyword evidence="6" id="KW-1185">Reference proteome</keyword>
<dbReference type="GO" id="GO:0005737">
    <property type="term" value="C:cytoplasm"/>
    <property type="evidence" value="ECO:0007669"/>
    <property type="project" value="UniProtKB-ARBA"/>
</dbReference>
<evidence type="ECO:0000256" key="2">
    <source>
        <dbReference type="SAM" id="Coils"/>
    </source>
</evidence>
<proteinExistence type="predicted"/>
<feature type="region of interest" description="Disordered" evidence="3">
    <location>
        <begin position="572"/>
        <end position="591"/>
    </location>
</feature>
<dbReference type="PROSITE" id="PS50086">
    <property type="entry name" value="TBC_RABGAP"/>
    <property type="match status" value="1"/>
</dbReference>
<dbReference type="SMART" id="SM00164">
    <property type="entry name" value="TBC"/>
    <property type="match status" value="1"/>
</dbReference>
<dbReference type="GO" id="GO:0005096">
    <property type="term" value="F:GTPase activator activity"/>
    <property type="evidence" value="ECO:0007669"/>
    <property type="project" value="UniProtKB-KW"/>
</dbReference>
<evidence type="ECO:0000313" key="6">
    <source>
        <dbReference type="Proteomes" id="UP001608902"/>
    </source>
</evidence>
<gene>
    <name evidence="5" type="ORF">AB6A40_004019</name>
</gene>
<dbReference type="FunFam" id="1.10.8.270:FF:000011">
    <property type="entry name" value="TBC1 domain family member 5"/>
    <property type="match status" value="1"/>
</dbReference>
<sequence length="610" mass="69942">MASSGNYRTPITSGEEHRTAHQLSFADEWAELFGKEVQLSKIQRCCLGGRLRGSRVRSIVWRILLKALPIERSEWCTILTRSRNAYIELKAKVITNPRQDASSLDPELSNPLSLRSDNPWRQYFADEELRDCINRDVERTFPELQFFRDPAKRKVMSDVLFVYGKKNPHIAYKQGMHEILAPLIFVICFDQQAFDHAAETDSLRNLPSEDVSILKLLNDSLYLEHDAFELFSQLMMLLESWYISAEEKQRRSNDELFSNDVVQSFSEVLEIGPTNELSEKLKKIDEEIFAEVDPVLRKHLAEMEIAPQIYGIRWLRLLFGREFPVHDLLFLWDAIFAFPPPLVLVDYIFVAMLVQIRDLLLASDYSAALQYLMRYPPAVDVHSFVQLALHIKSPKKFGKPRISGLTNFANITVAGRSHPNLQRDDFGDHFPLSQVARKVSISERGTNERRKIESFVTKIAESVTENRHSAQHNSFFPFFSSAAPVPMQELELLKDQVTCLQNRLNEVDLVGRIAAKRIDSCIGRVQSLEAKEESKREIEEELRSISDQLIRSTASEEWVRSIGIRDGTKERRGVEIAKEAGSPGQRSSSFSVPAVRRSIFGDSELVELKR</sequence>
<evidence type="ECO:0000259" key="4">
    <source>
        <dbReference type="PROSITE" id="PS50086"/>
    </source>
</evidence>
<comment type="caution">
    <text evidence="5">The sequence shown here is derived from an EMBL/GenBank/DDBJ whole genome shotgun (WGS) entry which is preliminary data.</text>
</comment>
<evidence type="ECO:0000313" key="5">
    <source>
        <dbReference type="EMBL" id="MFH4977310.1"/>
    </source>
</evidence>
<dbReference type="PANTHER" id="PTHR22957:SF337">
    <property type="entry name" value="TBC1 DOMAIN FAMILY MEMBER 5"/>
    <property type="match status" value="1"/>
</dbReference>
<evidence type="ECO:0000256" key="3">
    <source>
        <dbReference type="SAM" id="MobiDB-lite"/>
    </source>
</evidence>
<name>A0ABD6EM05_9BILA</name>
<keyword evidence="2" id="KW-0175">Coiled coil</keyword>
<evidence type="ECO:0000256" key="1">
    <source>
        <dbReference type="ARBA" id="ARBA00022468"/>
    </source>
</evidence>